<accession>A0A1T4XWX9</accession>
<dbReference type="GO" id="GO:0016614">
    <property type="term" value="F:oxidoreductase activity, acting on CH-OH group of donors"/>
    <property type="evidence" value="ECO:0007669"/>
    <property type="project" value="InterPro"/>
</dbReference>
<dbReference type="AlphaFoldDB" id="A0A1T4XWX9"/>
<keyword evidence="8" id="KW-1185">Reference proteome</keyword>
<dbReference type="PIRSF" id="PIRSF000137">
    <property type="entry name" value="Alcohol_oxidase"/>
    <property type="match status" value="1"/>
</dbReference>
<dbReference type="InterPro" id="IPR007867">
    <property type="entry name" value="GMC_OxRtase_C"/>
</dbReference>
<sequence>MHPPKVEYDYIIIGAGSAGCILAERLSASGEFSVLLLEAGGKDNHPWFKLPMGYGKLYYNPRYNWMYYTTPQAQLENRKLYVPRGKVRGGSGAINAMIYVRGAARDFDDWAAATGDTSWSYDSVLPYFKKLENHWNPDSNWHGHEGKIHISSLRSGMHPVCEHFLAACRELDYPENTDFNGAQLEGFGVYDVNIENGIRDSSSRAYLQPALNRKNLTVKTGLRVEQILFDAHKRACAVRLHQHQPALYSAKREIILSAGAIDSPKLLELSGIGQGERLQSLGLPVIQHLPQVGERLQDHLCASYYYKTKVPTLNESFNSLIGQARMGLQYLLTRSGPLALSVNQTGGFFKSDPKLSAPNMQLYFNPLSYTIPKDGKVAIKTDPYPGVLLAFATCRPTSRGNVHATSTDLHAQPAIDPNYLSTTQDQQEVIAGSRLMRKLVQSAALQAVITAETIPGTQVQSDTEMLAFFRANAGSIYHLCGSCAMGKTAADSVVDSQLRVHGVHGLRVVDASIFPNVTSGNTNAAVMMVAERAANLILN</sequence>
<dbReference type="Proteomes" id="UP000190460">
    <property type="component" value="Unassembled WGS sequence"/>
</dbReference>
<dbReference type="STRING" id="92487.SAMN02745130_03597"/>
<dbReference type="PANTHER" id="PTHR11552">
    <property type="entry name" value="GLUCOSE-METHANOL-CHOLINE GMC OXIDOREDUCTASE"/>
    <property type="match status" value="1"/>
</dbReference>
<reference evidence="7 8" key="1">
    <citation type="submission" date="2017-02" db="EMBL/GenBank/DDBJ databases">
        <authorList>
            <person name="Peterson S.W."/>
        </authorList>
    </citation>
    <scope>NUCLEOTIDE SEQUENCE [LARGE SCALE GENOMIC DNA]</scope>
    <source>
        <strain evidence="7 8">ATCC 49788</strain>
    </source>
</reference>
<feature type="domain" description="Glucose-methanol-choline oxidoreductase N-terminal" evidence="6">
    <location>
        <begin position="259"/>
        <end position="273"/>
    </location>
</feature>
<dbReference type="Gene3D" id="3.30.560.10">
    <property type="entry name" value="Glucose Oxidase, domain 3"/>
    <property type="match status" value="1"/>
</dbReference>
<dbReference type="SUPFAM" id="SSF54373">
    <property type="entry name" value="FAD-linked reductases, C-terminal domain"/>
    <property type="match status" value="1"/>
</dbReference>
<dbReference type="OrthoDB" id="9785276at2"/>
<dbReference type="SUPFAM" id="SSF51905">
    <property type="entry name" value="FAD/NAD(P)-binding domain"/>
    <property type="match status" value="1"/>
</dbReference>
<evidence type="ECO:0000256" key="1">
    <source>
        <dbReference type="ARBA" id="ARBA00001974"/>
    </source>
</evidence>
<dbReference type="PROSITE" id="PS51257">
    <property type="entry name" value="PROKAR_LIPOPROTEIN"/>
    <property type="match status" value="1"/>
</dbReference>
<name>A0A1T4XWX9_9GAMM</name>
<keyword evidence="3" id="KW-0285">Flavoprotein</keyword>
<comment type="similarity">
    <text evidence="2">Belongs to the GMC oxidoreductase family.</text>
</comment>
<evidence type="ECO:0000256" key="5">
    <source>
        <dbReference type="PIRSR" id="PIRSR000137-2"/>
    </source>
</evidence>
<gene>
    <name evidence="7" type="ORF">SAMN02745130_03597</name>
</gene>
<dbReference type="InterPro" id="IPR012132">
    <property type="entry name" value="GMC_OxRdtase"/>
</dbReference>
<protein>
    <submittedName>
        <fullName evidence="7">Choline dehydrogenase</fullName>
    </submittedName>
</protein>
<dbReference type="EMBL" id="FUYB01000025">
    <property type="protein sequence ID" value="SKA93913.1"/>
    <property type="molecule type" value="Genomic_DNA"/>
</dbReference>
<dbReference type="PROSITE" id="PS00624">
    <property type="entry name" value="GMC_OXRED_2"/>
    <property type="match status" value="1"/>
</dbReference>
<dbReference type="PANTHER" id="PTHR11552:SF147">
    <property type="entry name" value="CHOLINE DEHYDROGENASE, MITOCHONDRIAL"/>
    <property type="match status" value="1"/>
</dbReference>
<feature type="binding site" evidence="5">
    <location>
        <position position="224"/>
    </location>
    <ligand>
        <name>FAD</name>
        <dbReference type="ChEBI" id="CHEBI:57692"/>
    </ligand>
</feature>
<feature type="binding site" evidence="5">
    <location>
        <position position="87"/>
    </location>
    <ligand>
        <name>FAD</name>
        <dbReference type="ChEBI" id="CHEBI:57692"/>
    </ligand>
</feature>
<dbReference type="Pfam" id="PF00732">
    <property type="entry name" value="GMC_oxred_N"/>
    <property type="match status" value="1"/>
</dbReference>
<evidence type="ECO:0000313" key="8">
    <source>
        <dbReference type="Proteomes" id="UP000190460"/>
    </source>
</evidence>
<dbReference type="Gene3D" id="3.50.50.60">
    <property type="entry name" value="FAD/NAD(P)-binding domain"/>
    <property type="match status" value="1"/>
</dbReference>
<evidence type="ECO:0000259" key="6">
    <source>
        <dbReference type="PROSITE" id="PS00624"/>
    </source>
</evidence>
<dbReference type="Pfam" id="PF05199">
    <property type="entry name" value="GMC_oxred_C"/>
    <property type="match status" value="1"/>
</dbReference>
<proteinExistence type="inferred from homology"/>
<evidence type="ECO:0000256" key="2">
    <source>
        <dbReference type="ARBA" id="ARBA00010790"/>
    </source>
</evidence>
<dbReference type="GO" id="GO:0050660">
    <property type="term" value="F:flavin adenine dinucleotide binding"/>
    <property type="evidence" value="ECO:0007669"/>
    <property type="project" value="InterPro"/>
</dbReference>
<comment type="cofactor">
    <cofactor evidence="1 5">
        <name>FAD</name>
        <dbReference type="ChEBI" id="CHEBI:57692"/>
    </cofactor>
</comment>
<evidence type="ECO:0000256" key="4">
    <source>
        <dbReference type="ARBA" id="ARBA00022827"/>
    </source>
</evidence>
<dbReference type="InterPro" id="IPR036188">
    <property type="entry name" value="FAD/NAD-bd_sf"/>
</dbReference>
<dbReference type="InterPro" id="IPR000172">
    <property type="entry name" value="GMC_OxRdtase_N"/>
</dbReference>
<evidence type="ECO:0000256" key="3">
    <source>
        <dbReference type="ARBA" id="ARBA00022630"/>
    </source>
</evidence>
<dbReference type="RefSeq" id="WP_078924042.1">
    <property type="nucleotide sequence ID" value="NZ_FUYB01000025.1"/>
</dbReference>
<keyword evidence="4 5" id="KW-0274">FAD</keyword>
<evidence type="ECO:0000313" key="7">
    <source>
        <dbReference type="EMBL" id="SKA93913.1"/>
    </source>
</evidence>
<organism evidence="7 8">
    <name type="scientific">Thiothrix eikelboomii</name>
    <dbReference type="NCBI Taxonomy" id="92487"/>
    <lineage>
        <taxon>Bacteria</taxon>
        <taxon>Pseudomonadati</taxon>
        <taxon>Pseudomonadota</taxon>
        <taxon>Gammaproteobacteria</taxon>
        <taxon>Thiotrichales</taxon>
        <taxon>Thiotrichaceae</taxon>
        <taxon>Thiothrix</taxon>
    </lineage>
</organism>